<evidence type="ECO:0000256" key="2">
    <source>
        <dbReference type="ARBA" id="ARBA00023033"/>
    </source>
</evidence>
<comment type="caution">
    <text evidence="4">The sequence shown here is derived from an EMBL/GenBank/DDBJ whole genome shotgun (WGS) entry which is preliminary data.</text>
</comment>
<protein>
    <submittedName>
        <fullName evidence="4">Luciferase-like monooxygenase</fullName>
    </submittedName>
</protein>
<evidence type="ECO:0000313" key="5">
    <source>
        <dbReference type="Proteomes" id="UP000033652"/>
    </source>
</evidence>
<dbReference type="InterPro" id="IPR036661">
    <property type="entry name" value="Luciferase-like_sf"/>
</dbReference>
<dbReference type="AlphaFoldDB" id="A0ABD4AFL7"/>
<name>A0ABD4AFL7_9BIFI</name>
<dbReference type="PANTHER" id="PTHR30137">
    <property type="entry name" value="LUCIFERASE-LIKE MONOOXYGENASE"/>
    <property type="match status" value="1"/>
</dbReference>
<keyword evidence="1" id="KW-0560">Oxidoreductase</keyword>
<evidence type="ECO:0000256" key="1">
    <source>
        <dbReference type="ARBA" id="ARBA00023002"/>
    </source>
</evidence>
<gene>
    <name evidence="4" type="ORF">JF68_08310</name>
</gene>
<dbReference type="Gene3D" id="3.20.20.30">
    <property type="entry name" value="Luciferase-like domain"/>
    <property type="match status" value="1"/>
</dbReference>
<evidence type="ECO:0000313" key="4">
    <source>
        <dbReference type="EMBL" id="KJY53486.1"/>
    </source>
</evidence>
<feature type="domain" description="Luciferase-like" evidence="3">
    <location>
        <begin position="1"/>
        <end position="306"/>
    </location>
</feature>
<sequence length="344" mass="38189">MDFGISFLPDSNPSGKTASQYYEDVLDIAVLAESLGFSYCKMTEHYLSSYGGYCPDPLMFLTAVAERTKSMRLMTGAIIPAYHNPIEVAAKTGMLDVLSGGRLEVGLARGYMPFEFDAFGIDMDSSRQRFEETAELLPRLWSGEKVSFHSRCFSLDSCQSFPLPVQETGPRLWGAAVRSRESFSWLGEHGFNLLVGLADLQKVASNVNIYRESSSLSKDQLQVFISLPLLIRPTDEQALHDGKKQLAKYLDTWASAADSWSFRRSEAYKSYTNMAAGLRAQGVEGLLKGAIVGSPMSCVKQMKEMMSLIDLDGVLFQLDFGSASRESMEETVRLFTEEVRGKLV</sequence>
<dbReference type="InterPro" id="IPR011251">
    <property type="entry name" value="Luciferase-like_dom"/>
</dbReference>
<dbReference type="EMBL" id="JXBX01000009">
    <property type="protein sequence ID" value="KJY53486.1"/>
    <property type="molecule type" value="Genomic_DNA"/>
</dbReference>
<dbReference type="Proteomes" id="UP000033652">
    <property type="component" value="Unassembled WGS sequence"/>
</dbReference>
<dbReference type="Pfam" id="PF00296">
    <property type="entry name" value="Bac_luciferase"/>
    <property type="match status" value="1"/>
</dbReference>
<organism evidence="4 5">
    <name type="scientific">Bifidobacterium coryneforme</name>
    <dbReference type="NCBI Taxonomy" id="1687"/>
    <lineage>
        <taxon>Bacteria</taxon>
        <taxon>Bacillati</taxon>
        <taxon>Actinomycetota</taxon>
        <taxon>Actinomycetes</taxon>
        <taxon>Bifidobacteriales</taxon>
        <taxon>Bifidobacteriaceae</taxon>
        <taxon>Bifidobacterium</taxon>
    </lineage>
</organism>
<reference evidence="4 5" key="1">
    <citation type="submission" date="2014-12" db="EMBL/GenBank/DDBJ databases">
        <title>Comparative genomics of the lactic acid bacteria isolated from the honey bee gut.</title>
        <authorList>
            <person name="Ellegaard K.M."/>
            <person name="Tamarit D."/>
            <person name="Javelind E."/>
            <person name="Olofsson T."/>
            <person name="Andersson S.G."/>
            <person name="Vasquez A."/>
        </authorList>
    </citation>
    <scope>NUCLEOTIDE SEQUENCE [LARGE SCALE GENOMIC DNA]</scope>
    <source>
        <strain evidence="4 5">Bma6</strain>
    </source>
</reference>
<proteinExistence type="predicted"/>
<dbReference type="SUPFAM" id="SSF51679">
    <property type="entry name" value="Bacterial luciferase-like"/>
    <property type="match status" value="1"/>
</dbReference>
<dbReference type="PANTHER" id="PTHR30137:SF8">
    <property type="entry name" value="BLR5498 PROTEIN"/>
    <property type="match status" value="1"/>
</dbReference>
<dbReference type="RefSeq" id="WP_082066194.1">
    <property type="nucleotide sequence ID" value="NZ_KQ033865.1"/>
</dbReference>
<keyword evidence="2" id="KW-0503">Monooxygenase</keyword>
<evidence type="ECO:0000259" key="3">
    <source>
        <dbReference type="Pfam" id="PF00296"/>
    </source>
</evidence>
<dbReference type="GO" id="GO:0004497">
    <property type="term" value="F:monooxygenase activity"/>
    <property type="evidence" value="ECO:0007669"/>
    <property type="project" value="UniProtKB-KW"/>
</dbReference>
<dbReference type="InterPro" id="IPR050766">
    <property type="entry name" value="Bact_Lucif_Oxidored"/>
</dbReference>
<accession>A0ABD4AFL7</accession>